<gene>
    <name evidence="1" type="ORF">PsorP6_009223</name>
</gene>
<dbReference type="Proteomes" id="UP001163321">
    <property type="component" value="Chromosome 5"/>
</dbReference>
<reference evidence="1 2" key="1">
    <citation type="journal article" date="2022" name="bioRxiv">
        <title>The genome of the oomycete Peronosclerospora sorghi, a cosmopolitan pathogen of maize and sorghum, is inflated with dispersed pseudogenes.</title>
        <authorList>
            <person name="Fletcher K."/>
            <person name="Martin F."/>
            <person name="Isakeit T."/>
            <person name="Cavanaugh K."/>
            <person name="Magill C."/>
            <person name="Michelmore R."/>
        </authorList>
    </citation>
    <scope>NUCLEOTIDE SEQUENCE [LARGE SCALE GENOMIC DNA]</scope>
    <source>
        <strain evidence="1">P6</strain>
    </source>
</reference>
<evidence type="ECO:0000313" key="2">
    <source>
        <dbReference type="Proteomes" id="UP001163321"/>
    </source>
</evidence>
<proteinExistence type="predicted"/>
<sequence length="103" mass="11282">MRAVRFAEHIHTKESEVLGTCNFMKKDLAKWPYNSMNQDAGELLQPAEQPVRSIATPGDSSEAVDTGSAVADRVLTQATSDITVCINFQRVNANVEQGVTFII</sequence>
<name>A0ACC0VZR5_9STRA</name>
<protein>
    <submittedName>
        <fullName evidence="1">Uncharacterized protein</fullName>
    </submittedName>
</protein>
<dbReference type="EMBL" id="CM047584">
    <property type="protein sequence ID" value="KAI9911420.1"/>
    <property type="molecule type" value="Genomic_DNA"/>
</dbReference>
<keyword evidence="2" id="KW-1185">Reference proteome</keyword>
<evidence type="ECO:0000313" key="1">
    <source>
        <dbReference type="EMBL" id="KAI9911420.1"/>
    </source>
</evidence>
<comment type="caution">
    <text evidence="1">The sequence shown here is derived from an EMBL/GenBank/DDBJ whole genome shotgun (WGS) entry which is preliminary data.</text>
</comment>
<organism evidence="1 2">
    <name type="scientific">Peronosclerospora sorghi</name>
    <dbReference type="NCBI Taxonomy" id="230839"/>
    <lineage>
        <taxon>Eukaryota</taxon>
        <taxon>Sar</taxon>
        <taxon>Stramenopiles</taxon>
        <taxon>Oomycota</taxon>
        <taxon>Peronosporomycetes</taxon>
        <taxon>Peronosporales</taxon>
        <taxon>Peronosporaceae</taxon>
        <taxon>Peronosclerospora</taxon>
    </lineage>
</organism>
<accession>A0ACC0VZR5</accession>